<dbReference type="Proteomes" id="UP000729402">
    <property type="component" value="Unassembled WGS sequence"/>
</dbReference>
<reference evidence="1" key="1">
    <citation type="journal article" date="2021" name="bioRxiv">
        <title>Whole Genome Assembly and Annotation of Northern Wild Rice, Zizania palustris L., Supports a Whole Genome Duplication in the Zizania Genus.</title>
        <authorList>
            <person name="Haas M."/>
            <person name="Kono T."/>
            <person name="Macchietto M."/>
            <person name="Millas R."/>
            <person name="McGilp L."/>
            <person name="Shao M."/>
            <person name="Duquette J."/>
            <person name="Hirsch C.N."/>
            <person name="Kimball J."/>
        </authorList>
    </citation>
    <scope>NUCLEOTIDE SEQUENCE</scope>
    <source>
        <tissue evidence="1">Fresh leaf tissue</tissue>
    </source>
</reference>
<accession>A0A8J5VLA2</accession>
<gene>
    <name evidence="1" type="ORF">GUJ93_ZPchr0009g501</name>
</gene>
<organism evidence="1 2">
    <name type="scientific">Zizania palustris</name>
    <name type="common">Northern wild rice</name>
    <dbReference type="NCBI Taxonomy" id="103762"/>
    <lineage>
        <taxon>Eukaryota</taxon>
        <taxon>Viridiplantae</taxon>
        <taxon>Streptophyta</taxon>
        <taxon>Embryophyta</taxon>
        <taxon>Tracheophyta</taxon>
        <taxon>Spermatophyta</taxon>
        <taxon>Magnoliopsida</taxon>
        <taxon>Liliopsida</taxon>
        <taxon>Poales</taxon>
        <taxon>Poaceae</taxon>
        <taxon>BOP clade</taxon>
        <taxon>Oryzoideae</taxon>
        <taxon>Oryzeae</taxon>
        <taxon>Zizaniinae</taxon>
        <taxon>Zizania</taxon>
    </lineage>
</organism>
<dbReference type="AlphaFoldDB" id="A0A8J5VLA2"/>
<keyword evidence="2" id="KW-1185">Reference proteome</keyword>
<name>A0A8J5VLA2_ZIZPA</name>
<sequence>MCCIHSKSIRMQPGNLNMQDLLTLTNLPLNLAWLINLNEANLEPQLHKLISSKCLRQDVCKLHGNIDVFDVHRAFFNAFSDEVVSCVDMFTAIVKDGVLTE</sequence>
<comment type="caution">
    <text evidence="1">The sequence shown here is derived from an EMBL/GenBank/DDBJ whole genome shotgun (WGS) entry which is preliminary data.</text>
</comment>
<protein>
    <submittedName>
        <fullName evidence="1">Uncharacterized protein</fullName>
    </submittedName>
</protein>
<dbReference type="EMBL" id="JAAALK010000289">
    <property type="protein sequence ID" value="KAG8048559.1"/>
    <property type="molecule type" value="Genomic_DNA"/>
</dbReference>
<evidence type="ECO:0000313" key="1">
    <source>
        <dbReference type="EMBL" id="KAG8048559.1"/>
    </source>
</evidence>
<proteinExistence type="predicted"/>
<evidence type="ECO:0000313" key="2">
    <source>
        <dbReference type="Proteomes" id="UP000729402"/>
    </source>
</evidence>
<reference evidence="1" key="2">
    <citation type="submission" date="2021-02" db="EMBL/GenBank/DDBJ databases">
        <authorList>
            <person name="Kimball J.A."/>
            <person name="Haas M.W."/>
            <person name="Macchietto M."/>
            <person name="Kono T."/>
            <person name="Duquette J."/>
            <person name="Shao M."/>
        </authorList>
    </citation>
    <scope>NUCLEOTIDE SEQUENCE</scope>
    <source>
        <tissue evidence="1">Fresh leaf tissue</tissue>
    </source>
</reference>